<dbReference type="InterPro" id="IPR028087">
    <property type="entry name" value="Tad_N"/>
</dbReference>
<evidence type="ECO:0000256" key="1">
    <source>
        <dbReference type="SAM" id="Phobius"/>
    </source>
</evidence>
<feature type="transmembrane region" description="Helical" evidence="1">
    <location>
        <begin position="21"/>
        <end position="40"/>
    </location>
</feature>
<dbReference type="Pfam" id="PF13400">
    <property type="entry name" value="Tad"/>
    <property type="match status" value="1"/>
</dbReference>
<protein>
    <recommendedName>
        <fullName evidence="2">Putative Flp pilus-assembly TadG-like N-terminal domain-containing protein</fullName>
    </recommendedName>
</protein>
<accession>A0ABX6T0T2</accession>
<keyword evidence="1" id="KW-1133">Transmembrane helix</keyword>
<reference evidence="3 4" key="1">
    <citation type="submission" date="2020-08" db="EMBL/GenBank/DDBJ databases">
        <title>Genome sequence of Sphingomonas daechungensis KACC 18115T.</title>
        <authorList>
            <person name="Hyun D.-W."/>
            <person name="Bae J.-W."/>
        </authorList>
    </citation>
    <scope>NUCLEOTIDE SEQUENCE [LARGE SCALE GENOMIC DNA]</scope>
    <source>
        <strain evidence="3 4">KACC 18115</strain>
    </source>
</reference>
<evidence type="ECO:0000259" key="2">
    <source>
        <dbReference type="Pfam" id="PF13400"/>
    </source>
</evidence>
<organism evidence="3 4">
    <name type="scientific">Sphingomonas daechungensis</name>
    <dbReference type="NCBI Taxonomy" id="1176646"/>
    <lineage>
        <taxon>Bacteria</taxon>
        <taxon>Pseudomonadati</taxon>
        <taxon>Pseudomonadota</taxon>
        <taxon>Alphaproteobacteria</taxon>
        <taxon>Sphingomonadales</taxon>
        <taxon>Sphingomonadaceae</taxon>
        <taxon>Sphingomonas</taxon>
    </lineage>
</organism>
<dbReference type="EMBL" id="CP060780">
    <property type="protein sequence ID" value="QNP43126.1"/>
    <property type="molecule type" value="Genomic_DNA"/>
</dbReference>
<keyword evidence="1" id="KW-0472">Membrane</keyword>
<name>A0ABX6T0T2_9SPHN</name>
<dbReference type="Proteomes" id="UP000516134">
    <property type="component" value="Chromosome"/>
</dbReference>
<keyword evidence="4" id="KW-1185">Reference proteome</keyword>
<evidence type="ECO:0000313" key="4">
    <source>
        <dbReference type="Proteomes" id="UP000516134"/>
    </source>
</evidence>
<keyword evidence="1" id="KW-0812">Transmembrane</keyword>
<sequence length="261" mass="27327">MMLRRVKATLGVLLNDERGNVLALAAVGLPIMLGCAALAVDTVQWVFAKRELQSTADAAAIAGVYGLIQTGDMETAVDRSISANQSLDRRRSVSAEQSPAPRDKDPFAVRVRLATPASMTFTSLFLSKPPVISVEAIATVVENGDYCLFALDTEQETGLKVEPSSSVEMDCGMATNASSKDAISAEGSASLKADMIAAFGGIEAEGISSSRVRAYGVKQKDPFADRDPPLVPNTGCPNVTVNSDDSNGNAVVLPPAAMETC</sequence>
<evidence type="ECO:0000313" key="3">
    <source>
        <dbReference type="EMBL" id="QNP43126.1"/>
    </source>
</evidence>
<dbReference type="PROSITE" id="PS51257">
    <property type="entry name" value="PROKAR_LIPOPROTEIN"/>
    <property type="match status" value="1"/>
</dbReference>
<proteinExistence type="predicted"/>
<dbReference type="RefSeq" id="WP_187714556.1">
    <property type="nucleotide sequence ID" value="NZ_CP060780.1"/>
</dbReference>
<feature type="domain" description="Putative Flp pilus-assembly TadG-like N-terminal" evidence="2">
    <location>
        <begin position="19"/>
        <end position="64"/>
    </location>
</feature>
<gene>
    <name evidence="3" type="ORF">H9L15_14425</name>
</gene>